<keyword evidence="5" id="KW-1185">Reference proteome</keyword>
<accession>A0ABQ7LLG0</accession>
<feature type="region of interest" description="Disordered" evidence="2">
    <location>
        <begin position="95"/>
        <end position="120"/>
    </location>
</feature>
<reference evidence="4 5" key="1">
    <citation type="submission" date="2021-03" db="EMBL/GenBank/DDBJ databases">
        <authorList>
            <person name="King G.J."/>
            <person name="Bancroft I."/>
            <person name="Baten A."/>
            <person name="Bloomfield J."/>
            <person name="Borpatragohain P."/>
            <person name="He Z."/>
            <person name="Irish N."/>
            <person name="Irwin J."/>
            <person name="Liu K."/>
            <person name="Mauleon R.P."/>
            <person name="Moore J."/>
            <person name="Morris R."/>
            <person name="Ostergaard L."/>
            <person name="Wang B."/>
            <person name="Wells R."/>
        </authorList>
    </citation>
    <scope>NUCLEOTIDE SEQUENCE [LARGE SCALE GENOMIC DNA]</scope>
    <source>
        <strain evidence="4">R-o-18</strain>
        <tissue evidence="4">Leaf</tissue>
    </source>
</reference>
<dbReference type="EMBL" id="JADBGQ010000008">
    <property type="protein sequence ID" value="KAG5386576.1"/>
    <property type="molecule type" value="Genomic_DNA"/>
</dbReference>
<protein>
    <recommendedName>
        <fullName evidence="3">Fungal lipase-type domain-containing protein</fullName>
    </recommendedName>
</protein>
<dbReference type="PANTHER" id="PTHR46483:SF5">
    <property type="entry name" value="PHOSPHOLIPASE A1 PLIP3, CHLOROPLASTIC"/>
    <property type="match status" value="1"/>
</dbReference>
<comment type="caution">
    <text evidence="4">The sequence shown here is derived from an EMBL/GenBank/DDBJ whole genome shotgun (WGS) entry which is preliminary data.</text>
</comment>
<dbReference type="Proteomes" id="UP000823674">
    <property type="component" value="Chromosome A09"/>
</dbReference>
<name>A0ABQ7LLG0_BRACM</name>
<evidence type="ECO:0000259" key="3">
    <source>
        <dbReference type="Pfam" id="PF01764"/>
    </source>
</evidence>
<dbReference type="InterPro" id="IPR043367">
    <property type="entry name" value="PLIP1/2/3"/>
</dbReference>
<sequence>MDSGVFLKMSVQCVSPKIPVGPSMIRAIGGSVEERRTSGSLPRRVSRRPLEFLRIGGKGRKESARDDDDAVLLEREERNGNWVLKILEVGSIWKGKRQRSGGGDGEEEEEGSKKDESCDFCRIDDEEEEEEMVFDRENFSKMLMKIPLDDAQMFAKLSYLGNLAYSIPNIKPENLLKYQKLRFVTSSIEKRSSLDQQDEISNEEEEEEKLINPAAAYRIAASAASRLFSRSKSVLPFGRRENEASLMATADSVTAVVAAEEEVKQAVADDLKSNHSPPCEWFVCDDDKTSTRFFFIQGSDSLASWQANLLFEPVPFEDFDVPVHRGIYEAAKGIYEQMLPEVHAHLNSRGKNRAFLRFSGHSLGGSLSLLVNLMLLIRGQVPASSLLPVITFGSPCIMCGGDRLLEKLGLPKSHLLGISMHRDIVPRAFSCSYPNRAAKLLKALNKNFRNHPCLNNQNLLYSPMGKLLILQPSERFSPPHPLLPPGSGLYVLTSKNTDETDKGLRAAKTVFFNSPHPLEILSDRRSYGSEGKIKRNHDMSSYLKALRHVIRKELKQIKTERDQWRAKFLIVNIICTGRDSLKLIARFVASGSSQLVIIFFLPIRLLTTSVYGVLLHHSHEHFFSFFK</sequence>
<dbReference type="SUPFAM" id="SSF53474">
    <property type="entry name" value="alpha/beta-Hydrolases"/>
    <property type="match status" value="1"/>
</dbReference>
<dbReference type="PANTHER" id="PTHR46483">
    <property type="entry name" value="PHOSPHOLIPASE A1 PLIP2, CHLOROPLASTIC"/>
    <property type="match status" value="1"/>
</dbReference>
<dbReference type="Pfam" id="PF01764">
    <property type="entry name" value="Lipase_3"/>
    <property type="match status" value="1"/>
</dbReference>
<evidence type="ECO:0000313" key="4">
    <source>
        <dbReference type="EMBL" id="KAG5386576.1"/>
    </source>
</evidence>
<evidence type="ECO:0000256" key="2">
    <source>
        <dbReference type="SAM" id="MobiDB-lite"/>
    </source>
</evidence>
<feature type="compositionally biased region" description="Basic and acidic residues" evidence="2">
    <location>
        <begin position="111"/>
        <end position="120"/>
    </location>
</feature>
<keyword evidence="1" id="KW-0378">Hydrolase</keyword>
<dbReference type="Gene3D" id="3.40.50.1820">
    <property type="entry name" value="alpha/beta hydrolase"/>
    <property type="match status" value="1"/>
</dbReference>
<evidence type="ECO:0000256" key="1">
    <source>
        <dbReference type="ARBA" id="ARBA00022801"/>
    </source>
</evidence>
<evidence type="ECO:0000313" key="5">
    <source>
        <dbReference type="Proteomes" id="UP000823674"/>
    </source>
</evidence>
<dbReference type="InterPro" id="IPR002921">
    <property type="entry name" value="Fungal_lipase-type"/>
</dbReference>
<organism evidence="4 5">
    <name type="scientific">Brassica rapa subsp. trilocularis</name>
    <dbReference type="NCBI Taxonomy" id="1813537"/>
    <lineage>
        <taxon>Eukaryota</taxon>
        <taxon>Viridiplantae</taxon>
        <taxon>Streptophyta</taxon>
        <taxon>Embryophyta</taxon>
        <taxon>Tracheophyta</taxon>
        <taxon>Spermatophyta</taxon>
        <taxon>Magnoliopsida</taxon>
        <taxon>eudicotyledons</taxon>
        <taxon>Gunneridae</taxon>
        <taxon>Pentapetalae</taxon>
        <taxon>rosids</taxon>
        <taxon>malvids</taxon>
        <taxon>Brassicales</taxon>
        <taxon>Brassicaceae</taxon>
        <taxon>Brassiceae</taxon>
        <taxon>Brassica</taxon>
    </lineage>
</organism>
<dbReference type="CDD" id="cd00519">
    <property type="entry name" value="Lipase_3"/>
    <property type="match status" value="1"/>
</dbReference>
<gene>
    <name evidence="4" type="primary">A09p067830.1_BraROA</name>
    <name evidence="4" type="ORF">IGI04_038046</name>
</gene>
<dbReference type="InterPro" id="IPR029058">
    <property type="entry name" value="AB_hydrolase_fold"/>
</dbReference>
<feature type="domain" description="Fungal lipase-type" evidence="3">
    <location>
        <begin position="294"/>
        <end position="431"/>
    </location>
</feature>
<proteinExistence type="predicted"/>